<reference evidence="2" key="1">
    <citation type="submission" date="2023-03" db="EMBL/GenBank/DDBJ databases">
        <title>Massive genome expansion in bonnet fungi (Mycena s.s.) driven by repeated elements and novel gene families across ecological guilds.</title>
        <authorList>
            <consortium name="Lawrence Berkeley National Laboratory"/>
            <person name="Harder C.B."/>
            <person name="Miyauchi S."/>
            <person name="Viragh M."/>
            <person name="Kuo A."/>
            <person name="Thoen E."/>
            <person name="Andreopoulos B."/>
            <person name="Lu D."/>
            <person name="Skrede I."/>
            <person name="Drula E."/>
            <person name="Henrissat B."/>
            <person name="Morin E."/>
            <person name="Kohler A."/>
            <person name="Barry K."/>
            <person name="LaButti K."/>
            <person name="Morin E."/>
            <person name="Salamov A."/>
            <person name="Lipzen A."/>
            <person name="Mereny Z."/>
            <person name="Hegedus B."/>
            <person name="Baldrian P."/>
            <person name="Stursova M."/>
            <person name="Weitz H."/>
            <person name="Taylor A."/>
            <person name="Grigoriev I.V."/>
            <person name="Nagy L.G."/>
            <person name="Martin F."/>
            <person name="Kauserud H."/>
        </authorList>
    </citation>
    <scope>NUCLEOTIDE SEQUENCE</scope>
    <source>
        <strain evidence="2">CBHHK182m</strain>
    </source>
</reference>
<name>A0AAD7NW26_9AGAR</name>
<dbReference type="EMBL" id="JARKIB010000008">
    <property type="protein sequence ID" value="KAJ7777462.1"/>
    <property type="molecule type" value="Genomic_DNA"/>
</dbReference>
<feature type="compositionally biased region" description="Low complexity" evidence="1">
    <location>
        <begin position="392"/>
        <end position="406"/>
    </location>
</feature>
<accession>A0AAD7NW26</accession>
<feature type="compositionally biased region" description="Pro residues" evidence="1">
    <location>
        <begin position="906"/>
        <end position="922"/>
    </location>
</feature>
<feature type="region of interest" description="Disordered" evidence="1">
    <location>
        <begin position="608"/>
        <end position="787"/>
    </location>
</feature>
<dbReference type="GO" id="GO:0030041">
    <property type="term" value="P:actin filament polymerization"/>
    <property type="evidence" value="ECO:0007669"/>
    <property type="project" value="TreeGrafter"/>
</dbReference>
<keyword evidence="3" id="KW-1185">Reference proteome</keyword>
<feature type="compositionally biased region" description="Low complexity" evidence="1">
    <location>
        <begin position="626"/>
        <end position="643"/>
    </location>
</feature>
<evidence type="ECO:0000256" key="1">
    <source>
        <dbReference type="SAM" id="MobiDB-lite"/>
    </source>
</evidence>
<organism evidence="2 3">
    <name type="scientific">Mycena metata</name>
    <dbReference type="NCBI Taxonomy" id="1033252"/>
    <lineage>
        <taxon>Eukaryota</taxon>
        <taxon>Fungi</taxon>
        <taxon>Dikarya</taxon>
        <taxon>Basidiomycota</taxon>
        <taxon>Agaricomycotina</taxon>
        <taxon>Agaricomycetes</taxon>
        <taxon>Agaricomycetidae</taxon>
        <taxon>Agaricales</taxon>
        <taxon>Marasmiineae</taxon>
        <taxon>Mycenaceae</taxon>
        <taxon>Mycena</taxon>
    </lineage>
</organism>
<feature type="compositionally biased region" description="Low complexity" evidence="1">
    <location>
        <begin position="419"/>
        <end position="438"/>
    </location>
</feature>
<dbReference type="InterPro" id="IPR051412">
    <property type="entry name" value="Formin_Homology_Diaphanous_sf"/>
</dbReference>
<feature type="compositionally biased region" description="Pro residues" evidence="1">
    <location>
        <begin position="992"/>
        <end position="1005"/>
    </location>
</feature>
<feature type="region of interest" description="Disordered" evidence="1">
    <location>
        <begin position="809"/>
        <end position="1061"/>
    </location>
</feature>
<feature type="region of interest" description="Disordered" evidence="1">
    <location>
        <begin position="1"/>
        <end position="20"/>
    </location>
</feature>
<feature type="compositionally biased region" description="Polar residues" evidence="1">
    <location>
        <begin position="45"/>
        <end position="56"/>
    </location>
</feature>
<evidence type="ECO:0000313" key="2">
    <source>
        <dbReference type="EMBL" id="KAJ7777462.1"/>
    </source>
</evidence>
<feature type="compositionally biased region" description="Pro residues" evidence="1">
    <location>
        <begin position="107"/>
        <end position="119"/>
    </location>
</feature>
<feature type="compositionally biased region" description="Polar residues" evidence="1">
    <location>
        <begin position="453"/>
        <end position="465"/>
    </location>
</feature>
<feature type="compositionally biased region" description="Low complexity" evidence="1">
    <location>
        <begin position="931"/>
        <end position="942"/>
    </location>
</feature>
<sequence length="1070" mass="112161">MDDPWANAWGEPATTSTVQKPIFPVPQAADDEEDITIPAWEIQAPSWSDDNNTNSLWGARSPALDKFPSWQSPYDDLLAKPSSSTPPDAAEEPEQASEEDEEEVVPDPEPVAPESPPESPVERPFEAPFEAPVVSPVTSPVLPPHSPPGSPDAFGTFETGLDEERATEDPWSPSKGGFVPDAEDSAWGTAWAPHEDEEPEDDAPVDEWEAAKQQKAMQDKHVPPELLAAILLQFTELSNDLFPPLPTPKLDPDDYRANRHKGLQGIDSLNPNVIRLLPTDLTLPPPRPFLKSAIAKQTAESLRLSRSASFVRFSPLSHYSATKGSTAWEASVKRRPEPVGDADLLPPGWRVVEKKDEVVVTDKKKTGHGGLLSFFGRRAGTPPVVSGEGSTPRSASPASASSPRASMDSVRSPTLSAKSPTNTSPATSTVVSPTTSTSTPPPAPPLVAPTLSQTPSQMSQSSDTFETPADPPTPASAAPSRVSRFLGRFGRKSSVASTGPQNLALSEGDFDFLADIEGGAAEASTAPMIADSNFSISGALLDDAVPLPAKLAPPPRPAAVPAIPAPMAAKPVAAAAVPTRHGEQAPRGPEITDINIDELAIFGTYTPPPPANKKQPPTVTKPFAPPLVSSSSAPAPTPTGMSPVESTDIDFSAWGFDDEEPKSGGMVRRDSEPVRRTTGQTLNTRAAQNVRGGVIPPPRRAPTAIMSSGSSKPAVVPKLDATFGFPPPPRSQTQTPTAAPILPPPPGMKAPAAKPALLDDDDDEFSDFHTPPISPPTSGNALYDASFSSSTSSNRALFASTSSASVPTNLFDDFDDFMQASPHSPETLRTPSPPRLPAKSPRFQAPAPLFFAQRAPSQSSDDPDDTPLAVIAQESKAAAAKAASHERTRSLVESAAARSGVRWPARAPPSPVPEVIAPPPNGADPFGFDFAGSSSMQSQQAAFLGRGTAPTELKTSAFPPPPAVVRAQSPPVKSRGTLSPPPQVQKSVSVPAPAPMPFFPPPPGQSAPLRRALSPPVASQTPVLMPPPPQNGFGAPKMTSTPTPPPAMSAALTKSSGGLSASDLSFFEGL</sequence>
<feature type="compositionally biased region" description="Basic and acidic residues" evidence="1">
    <location>
        <begin position="209"/>
        <end position="220"/>
    </location>
</feature>
<feature type="region of interest" description="Disordered" evidence="1">
    <location>
        <begin position="42"/>
        <end position="220"/>
    </location>
</feature>
<feature type="compositionally biased region" description="Acidic residues" evidence="1">
    <location>
        <begin position="195"/>
        <end position="208"/>
    </location>
</feature>
<feature type="compositionally biased region" description="Polar residues" evidence="1">
    <location>
        <begin position="409"/>
        <end position="418"/>
    </location>
</feature>
<dbReference type="PANTHER" id="PTHR45691:SF6">
    <property type="entry name" value="PROTEIN DIAPHANOUS"/>
    <property type="match status" value="1"/>
</dbReference>
<feature type="compositionally biased region" description="Low complexity" evidence="1">
    <location>
        <begin position="731"/>
        <end position="740"/>
    </location>
</feature>
<dbReference type="PANTHER" id="PTHR45691">
    <property type="entry name" value="PROTEIN DIAPHANOUS"/>
    <property type="match status" value="1"/>
</dbReference>
<dbReference type="AlphaFoldDB" id="A0AAD7NW26"/>
<feature type="compositionally biased region" description="Pro residues" evidence="1">
    <location>
        <begin position="141"/>
        <end position="150"/>
    </location>
</feature>
<proteinExistence type="predicted"/>
<protein>
    <submittedName>
        <fullName evidence="2">Uncharacterized protein</fullName>
    </submittedName>
</protein>
<feature type="compositionally biased region" description="Polar residues" evidence="1">
    <location>
        <begin position="677"/>
        <end position="687"/>
    </location>
</feature>
<comment type="caution">
    <text evidence="2">The sequence shown here is derived from an EMBL/GenBank/DDBJ whole genome shotgun (WGS) entry which is preliminary data.</text>
</comment>
<feature type="compositionally biased region" description="Polar residues" evidence="1">
    <location>
        <begin position="821"/>
        <end position="830"/>
    </location>
</feature>
<feature type="compositionally biased region" description="Acidic residues" evidence="1">
    <location>
        <begin position="89"/>
        <end position="106"/>
    </location>
</feature>
<dbReference type="GO" id="GO:0005884">
    <property type="term" value="C:actin filament"/>
    <property type="evidence" value="ECO:0007669"/>
    <property type="project" value="TreeGrafter"/>
</dbReference>
<dbReference type="Proteomes" id="UP001215598">
    <property type="component" value="Unassembled WGS sequence"/>
</dbReference>
<evidence type="ECO:0000313" key="3">
    <source>
        <dbReference type="Proteomes" id="UP001215598"/>
    </source>
</evidence>
<gene>
    <name evidence="2" type="ORF">B0H16DRAFT_1879515</name>
</gene>
<feature type="region of interest" description="Disordered" evidence="1">
    <location>
        <begin position="366"/>
        <end position="481"/>
    </location>
</feature>